<dbReference type="Proteomes" id="UP000887013">
    <property type="component" value="Unassembled WGS sequence"/>
</dbReference>
<name>A0A8X6MRP0_NEPPI</name>
<protein>
    <submittedName>
        <fullName evidence="1">Uncharacterized protein</fullName>
    </submittedName>
</protein>
<sequence length="109" mass="12352">MFLRGKGILNKDAYPGQSHLVISETQENDVTTWNNPFYKMAYALMDISENLYLRIGRVPSFWKTRNSDLMDATISQTIRGGGVLSKLFLQQLLRYCVVGNFLARVGNSS</sequence>
<evidence type="ECO:0000313" key="1">
    <source>
        <dbReference type="EMBL" id="GFS74306.1"/>
    </source>
</evidence>
<proteinExistence type="predicted"/>
<organism evidence="1 2">
    <name type="scientific">Nephila pilipes</name>
    <name type="common">Giant wood spider</name>
    <name type="synonym">Nephila maculata</name>
    <dbReference type="NCBI Taxonomy" id="299642"/>
    <lineage>
        <taxon>Eukaryota</taxon>
        <taxon>Metazoa</taxon>
        <taxon>Ecdysozoa</taxon>
        <taxon>Arthropoda</taxon>
        <taxon>Chelicerata</taxon>
        <taxon>Arachnida</taxon>
        <taxon>Araneae</taxon>
        <taxon>Araneomorphae</taxon>
        <taxon>Entelegynae</taxon>
        <taxon>Araneoidea</taxon>
        <taxon>Nephilidae</taxon>
        <taxon>Nephila</taxon>
    </lineage>
</organism>
<accession>A0A8X6MRP0</accession>
<keyword evidence="2" id="KW-1185">Reference proteome</keyword>
<gene>
    <name evidence="1" type="ORF">NPIL_385081</name>
</gene>
<comment type="caution">
    <text evidence="1">The sequence shown here is derived from an EMBL/GenBank/DDBJ whole genome shotgun (WGS) entry which is preliminary data.</text>
</comment>
<dbReference type="EMBL" id="BMAW01096350">
    <property type="protein sequence ID" value="GFS74306.1"/>
    <property type="molecule type" value="Genomic_DNA"/>
</dbReference>
<reference evidence="1" key="1">
    <citation type="submission" date="2020-08" db="EMBL/GenBank/DDBJ databases">
        <title>Multicomponent nature underlies the extraordinary mechanical properties of spider dragline silk.</title>
        <authorList>
            <person name="Kono N."/>
            <person name="Nakamura H."/>
            <person name="Mori M."/>
            <person name="Yoshida Y."/>
            <person name="Ohtoshi R."/>
            <person name="Malay A.D."/>
            <person name="Moran D.A.P."/>
            <person name="Tomita M."/>
            <person name="Numata K."/>
            <person name="Arakawa K."/>
        </authorList>
    </citation>
    <scope>NUCLEOTIDE SEQUENCE</scope>
</reference>
<evidence type="ECO:0000313" key="2">
    <source>
        <dbReference type="Proteomes" id="UP000887013"/>
    </source>
</evidence>
<dbReference type="AlphaFoldDB" id="A0A8X6MRP0"/>